<evidence type="ECO:0000256" key="6">
    <source>
        <dbReference type="SAM" id="MobiDB-lite"/>
    </source>
</evidence>
<keyword evidence="4 7" id="KW-1133">Transmembrane helix</keyword>
<evidence type="ECO:0000313" key="8">
    <source>
        <dbReference type="EMBL" id="QGU05710.1"/>
    </source>
</evidence>
<dbReference type="InterPro" id="IPR002797">
    <property type="entry name" value="Polysacc_synth"/>
</dbReference>
<proteinExistence type="predicted"/>
<feature type="region of interest" description="Disordered" evidence="6">
    <location>
        <begin position="1"/>
        <end position="22"/>
    </location>
</feature>
<dbReference type="EMBL" id="CP046453">
    <property type="protein sequence ID" value="QGU05710.1"/>
    <property type="molecule type" value="Genomic_DNA"/>
</dbReference>
<feature type="transmembrane region" description="Helical" evidence="7">
    <location>
        <begin position="467"/>
        <end position="485"/>
    </location>
</feature>
<evidence type="ECO:0000256" key="5">
    <source>
        <dbReference type="ARBA" id="ARBA00023136"/>
    </source>
</evidence>
<evidence type="ECO:0000313" key="9">
    <source>
        <dbReference type="Proteomes" id="UP000425178"/>
    </source>
</evidence>
<feature type="transmembrane region" description="Helical" evidence="7">
    <location>
        <begin position="311"/>
        <end position="331"/>
    </location>
</feature>
<feature type="transmembrane region" description="Helical" evidence="7">
    <location>
        <begin position="107"/>
        <end position="125"/>
    </location>
</feature>
<comment type="subcellular location">
    <subcellularLocation>
        <location evidence="1">Cell membrane</location>
        <topology evidence="1">Multi-pass membrane protein</topology>
    </subcellularLocation>
</comment>
<feature type="transmembrane region" description="Helical" evidence="7">
    <location>
        <begin position="63"/>
        <end position="86"/>
    </location>
</feature>
<feature type="transmembrane region" description="Helical" evidence="7">
    <location>
        <begin position="439"/>
        <end position="461"/>
    </location>
</feature>
<evidence type="ECO:0000256" key="4">
    <source>
        <dbReference type="ARBA" id="ARBA00022989"/>
    </source>
</evidence>
<name>A0A6B8W6X9_9CORY</name>
<keyword evidence="5 7" id="KW-0472">Membrane</keyword>
<protein>
    <submittedName>
        <fullName evidence="8">Polysaccharide biosynthesis protein</fullName>
    </submittedName>
</protein>
<evidence type="ECO:0000256" key="2">
    <source>
        <dbReference type="ARBA" id="ARBA00022475"/>
    </source>
</evidence>
<keyword evidence="2" id="KW-1003">Cell membrane</keyword>
<feature type="transmembrane region" description="Helical" evidence="7">
    <location>
        <begin position="25"/>
        <end position="51"/>
    </location>
</feature>
<dbReference type="KEGG" id="ccoe:CETAM_12395"/>
<evidence type="ECO:0000256" key="1">
    <source>
        <dbReference type="ARBA" id="ARBA00004651"/>
    </source>
</evidence>
<feature type="transmembrane region" description="Helical" evidence="7">
    <location>
        <begin position="351"/>
        <end position="373"/>
    </location>
</feature>
<evidence type="ECO:0000256" key="3">
    <source>
        <dbReference type="ARBA" id="ARBA00022692"/>
    </source>
</evidence>
<sequence length="507" mass="53375">MNAVSQEGGVPRRGPRRGGRSENRLLFSSSTALIVGRLATAVFGWAGSVIIARTLTGDDWGRYSFVFALLGLMAVVTDLGVGRVVLSRLASGNPAEASEIAGSFISLRTLLGGIGYFVALGYAYFSGLSPLVMAAAALAGTTIVLATPANALFVLYQSKLRLTYVAVWDIIGQIVQFGVILAVAVVHPTVLAFIVPAIVREIIVFTARAVGLAQLFPPGARPSFRVPTGHWGEMLREALPISVGLALLTFASRVDMLMLQKIDTYEAVGLYAIGYKFSDLLALVVGALAVPFTTVLIKSWPDKPADFRERLFQALAVAAILGGLAVVIFWPSSRALITFLYGPQFAGAATAAALLVAGSALSGLTFVVISALIAAKKLRVFPWLASVGLLLNVGLNLLLIPRWSIDGAAVATVLTQLVMLLVMLLLIQMSLGIPGISPWGLLIRQSLIAGAVVTPATLLVLETDAPWILVAVVSAMVHLLVSALAEGRESTAIIGHARSYLGRRSAA</sequence>
<evidence type="ECO:0000256" key="7">
    <source>
        <dbReference type="SAM" id="Phobius"/>
    </source>
</evidence>
<feature type="transmembrane region" description="Helical" evidence="7">
    <location>
        <begin position="407"/>
        <end position="427"/>
    </location>
</feature>
<dbReference type="GO" id="GO:0005886">
    <property type="term" value="C:plasma membrane"/>
    <property type="evidence" value="ECO:0007669"/>
    <property type="project" value="UniProtKB-SubCell"/>
</dbReference>
<dbReference type="RefSeq" id="WP_156229124.1">
    <property type="nucleotide sequence ID" value="NZ_CP046453.1"/>
</dbReference>
<dbReference type="Pfam" id="PF01943">
    <property type="entry name" value="Polysacc_synt"/>
    <property type="match status" value="1"/>
</dbReference>
<feature type="transmembrane region" description="Helical" evidence="7">
    <location>
        <begin position="380"/>
        <end position="401"/>
    </location>
</feature>
<feature type="transmembrane region" description="Helical" evidence="7">
    <location>
        <begin position="131"/>
        <end position="155"/>
    </location>
</feature>
<gene>
    <name evidence="8" type="ORF">CETAM_12395</name>
</gene>
<dbReference type="Proteomes" id="UP000425178">
    <property type="component" value="Chromosome"/>
</dbReference>
<dbReference type="PANTHER" id="PTHR30250">
    <property type="entry name" value="PST FAMILY PREDICTED COLANIC ACID TRANSPORTER"/>
    <property type="match status" value="1"/>
</dbReference>
<dbReference type="InterPro" id="IPR050833">
    <property type="entry name" value="Poly_Biosynth_Transport"/>
</dbReference>
<accession>A0A6B8W6X9</accession>
<reference evidence="8 9" key="1">
    <citation type="journal article" date="2021" name="Int. J. Syst. Evol. Microbiol.">
        <title>Classification of three corynebacterial strains isolated from a small paddock in North Rhine-Westphalia: proposal of &lt;i&gt;Corynebacterium kalinowskii&lt;/i&gt; sp. nov., &lt;i&gt;Corynebacterium comes&lt;/i&gt; sp. nov. and &lt;i&gt;Corynebacterium occultum&lt;/i&gt; sp. nov.</title>
        <authorList>
            <person name="Schaffert L."/>
            <person name="Ruwe M."/>
            <person name="Milse J."/>
            <person name="Hanuschka K."/>
            <person name="Ortseifen V."/>
            <person name="Droste J."/>
            <person name="Brandt D."/>
            <person name="Schl L."/>
            <person name="Kutter Y."/>
            <person name="Vinke S."/>
            <person name="Vieh P."/>
            <person name="Jacob L."/>
            <person name="L N.C."/>
            <person name="Schulte-Berndt E."/>
            <person name="Hain C."/>
            <person name="Linder M."/>
            <person name="Schmidt P."/>
            <person name="Wollenschl L."/>
            <person name="Luttermann T."/>
            <person name="Thieme E."/>
            <person name="Hassa J."/>
            <person name="Haak M."/>
            <person name="Wittchen M."/>
            <person name="Mentz A."/>
            <person name="Persicke M."/>
            <person name="Busche T."/>
            <person name="R C."/>
        </authorList>
    </citation>
    <scope>NUCLEOTIDE SEQUENCE [LARGE SCALE GENOMIC DNA]</scope>
    <source>
        <strain evidence="8 9">2019</strain>
    </source>
</reference>
<dbReference type="PANTHER" id="PTHR30250:SF11">
    <property type="entry name" value="O-ANTIGEN TRANSPORTER-RELATED"/>
    <property type="match status" value="1"/>
</dbReference>
<dbReference type="AlphaFoldDB" id="A0A6B8W6X9"/>
<keyword evidence="9" id="KW-1185">Reference proteome</keyword>
<keyword evidence="3 7" id="KW-0812">Transmembrane</keyword>
<organism evidence="8 9">
    <name type="scientific">Corynebacterium comes</name>
    <dbReference type="NCBI Taxonomy" id="2675218"/>
    <lineage>
        <taxon>Bacteria</taxon>
        <taxon>Bacillati</taxon>
        <taxon>Actinomycetota</taxon>
        <taxon>Actinomycetes</taxon>
        <taxon>Mycobacteriales</taxon>
        <taxon>Corynebacteriaceae</taxon>
        <taxon>Corynebacterium</taxon>
    </lineage>
</organism>
<feature type="transmembrane region" description="Helical" evidence="7">
    <location>
        <begin position="280"/>
        <end position="299"/>
    </location>
</feature>